<dbReference type="GO" id="GO:0007635">
    <property type="term" value="P:chemosensory behavior"/>
    <property type="evidence" value="ECO:0000318"/>
    <property type="project" value="GO_Central"/>
</dbReference>
<evidence type="ECO:0000313" key="10">
    <source>
        <dbReference type="Proteomes" id="UP000007266"/>
    </source>
</evidence>
<keyword evidence="4 8" id="KW-1133">Transmembrane helix</keyword>
<dbReference type="GO" id="GO:0030424">
    <property type="term" value="C:axon"/>
    <property type="evidence" value="ECO:0000318"/>
    <property type="project" value="GO_Central"/>
</dbReference>
<name>D2A4L8_TRICA</name>
<evidence type="ECO:0000256" key="5">
    <source>
        <dbReference type="ARBA" id="ARBA00023136"/>
    </source>
</evidence>
<feature type="transmembrane region" description="Helical" evidence="8">
    <location>
        <begin position="226"/>
        <end position="251"/>
    </location>
</feature>
<evidence type="ECO:0000256" key="3">
    <source>
        <dbReference type="ARBA" id="ARBA00022692"/>
    </source>
</evidence>
<dbReference type="PANTHER" id="PTHR21143">
    <property type="entry name" value="INVERTEBRATE GUSTATORY RECEPTOR"/>
    <property type="match status" value="1"/>
</dbReference>
<dbReference type="AlphaFoldDB" id="D2A4L8"/>
<dbReference type="InterPro" id="IPR013604">
    <property type="entry name" value="7TM_chemorcpt"/>
</dbReference>
<comment type="subcellular location">
    <subcellularLocation>
        <location evidence="1 8">Cell membrane</location>
        <topology evidence="1 8">Multi-pass membrane protein</topology>
    </subcellularLocation>
</comment>
<keyword evidence="7 8" id="KW-0807">Transducer</keyword>
<keyword evidence="6 8" id="KW-0675">Receptor</keyword>
<organism evidence="9 10">
    <name type="scientific">Tribolium castaneum</name>
    <name type="common">Red flour beetle</name>
    <dbReference type="NCBI Taxonomy" id="7070"/>
    <lineage>
        <taxon>Eukaryota</taxon>
        <taxon>Metazoa</taxon>
        <taxon>Ecdysozoa</taxon>
        <taxon>Arthropoda</taxon>
        <taxon>Hexapoda</taxon>
        <taxon>Insecta</taxon>
        <taxon>Pterygota</taxon>
        <taxon>Neoptera</taxon>
        <taxon>Endopterygota</taxon>
        <taxon>Coleoptera</taxon>
        <taxon>Polyphaga</taxon>
        <taxon>Cucujiformia</taxon>
        <taxon>Tenebrionidae</taxon>
        <taxon>Tenebrionidae incertae sedis</taxon>
        <taxon>Tribolium</taxon>
    </lineage>
</organism>
<dbReference type="GO" id="GO:0007165">
    <property type="term" value="P:signal transduction"/>
    <property type="evidence" value="ECO:0007669"/>
    <property type="project" value="UniProtKB-KW"/>
</dbReference>
<evidence type="ECO:0000256" key="7">
    <source>
        <dbReference type="ARBA" id="ARBA00023224"/>
    </source>
</evidence>
<gene>
    <name evidence="9" type="primary">TcGr50</name>
    <name evidence="9" type="ORF">TcasGA2_TC030148</name>
</gene>
<feature type="transmembrane region" description="Helical" evidence="8">
    <location>
        <begin position="191"/>
        <end position="211"/>
    </location>
</feature>
<evidence type="ECO:0000256" key="2">
    <source>
        <dbReference type="ARBA" id="ARBA00022475"/>
    </source>
</evidence>
<dbReference type="GO" id="GO:0005886">
    <property type="term" value="C:plasma membrane"/>
    <property type="evidence" value="ECO:0007669"/>
    <property type="project" value="UniProtKB-SubCell"/>
</dbReference>
<dbReference type="GO" id="GO:0030425">
    <property type="term" value="C:dendrite"/>
    <property type="evidence" value="ECO:0000318"/>
    <property type="project" value="GO_Central"/>
</dbReference>
<evidence type="ECO:0000256" key="8">
    <source>
        <dbReference type="RuleBase" id="RU363108"/>
    </source>
</evidence>
<evidence type="ECO:0000256" key="4">
    <source>
        <dbReference type="ARBA" id="ARBA00022989"/>
    </source>
</evidence>
<evidence type="ECO:0000313" key="9">
    <source>
        <dbReference type="EMBL" id="EFA05775.1"/>
    </source>
</evidence>
<keyword evidence="2 8" id="KW-1003">Cell membrane</keyword>
<proteinExistence type="inferred from homology"/>
<feature type="transmembrane region" description="Helical" evidence="8">
    <location>
        <begin position="138"/>
        <end position="155"/>
    </location>
</feature>
<reference evidence="9 10" key="1">
    <citation type="journal article" date="2008" name="Nature">
        <title>The genome of the model beetle and pest Tribolium castaneum.</title>
        <authorList>
            <consortium name="Tribolium Genome Sequencing Consortium"/>
            <person name="Richards S."/>
            <person name="Gibbs R.A."/>
            <person name="Weinstock G.M."/>
            <person name="Brown S.J."/>
            <person name="Denell R."/>
            <person name="Beeman R.W."/>
            <person name="Gibbs R."/>
            <person name="Beeman R.W."/>
            <person name="Brown S.J."/>
            <person name="Bucher G."/>
            <person name="Friedrich M."/>
            <person name="Grimmelikhuijzen C.J."/>
            <person name="Klingler M."/>
            <person name="Lorenzen M."/>
            <person name="Richards S."/>
            <person name="Roth S."/>
            <person name="Schroder R."/>
            <person name="Tautz D."/>
            <person name="Zdobnov E.M."/>
            <person name="Muzny D."/>
            <person name="Gibbs R.A."/>
            <person name="Weinstock G.M."/>
            <person name="Attaway T."/>
            <person name="Bell S."/>
            <person name="Buhay C.J."/>
            <person name="Chandrabose M.N."/>
            <person name="Chavez D."/>
            <person name="Clerk-Blankenburg K.P."/>
            <person name="Cree A."/>
            <person name="Dao M."/>
            <person name="Davis C."/>
            <person name="Chacko J."/>
            <person name="Dinh H."/>
            <person name="Dugan-Rocha S."/>
            <person name="Fowler G."/>
            <person name="Garner T.T."/>
            <person name="Garnes J."/>
            <person name="Gnirke A."/>
            <person name="Hawes A."/>
            <person name="Hernandez J."/>
            <person name="Hines S."/>
            <person name="Holder M."/>
            <person name="Hume J."/>
            <person name="Jhangiani S.N."/>
            <person name="Joshi V."/>
            <person name="Khan Z.M."/>
            <person name="Jackson L."/>
            <person name="Kovar C."/>
            <person name="Kowis A."/>
            <person name="Lee S."/>
            <person name="Lewis L.R."/>
            <person name="Margolis J."/>
            <person name="Morgan M."/>
            <person name="Nazareth L.V."/>
            <person name="Nguyen N."/>
            <person name="Okwuonu G."/>
            <person name="Parker D."/>
            <person name="Richards S."/>
            <person name="Ruiz S.J."/>
            <person name="Santibanez J."/>
            <person name="Savard J."/>
            <person name="Scherer S.E."/>
            <person name="Schneider B."/>
            <person name="Sodergren E."/>
            <person name="Tautz D."/>
            <person name="Vattahil S."/>
            <person name="Villasana D."/>
            <person name="White C.S."/>
            <person name="Wright R."/>
            <person name="Park Y."/>
            <person name="Beeman R.W."/>
            <person name="Lord J."/>
            <person name="Oppert B."/>
            <person name="Lorenzen M."/>
            <person name="Brown S."/>
            <person name="Wang L."/>
            <person name="Savard J."/>
            <person name="Tautz D."/>
            <person name="Richards S."/>
            <person name="Weinstock G."/>
            <person name="Gibbs R.A."/>
            <person name="Liu Y."/>
            <person name="Worley K."/>
            <person name="Weinstock G."/>
            <person name="Elsik C.G."/>
            <person name="Reese J.T."/>
            <person name="Elhaik E."/>
            <person name="Landan G."/>
            <person name="Graur D."/>
            <person name="Arensburger P."/>
            <person name="Atkinson P."/>
            <person name="Beeman R.W."/>
            <person name="Beidler J."/>
            <person name="Brown S.J."/>
            <person name="Demuth J.P."/>
            <person name="Drury D.W."/>
            <person name="Du Y.Z."/>
            <person name="Fujiwara H."/>
            <person name="Lorenzen M."/>
            <person name="Maselli V."/>
            <person name="Osanai M."/>
            <person name="Park Y."/>
            <person name="Robertson H.M."/>
            <person name="Tu Z."/>
            <person name="Wang J.J."/>
            <person name="Wang S."/>
            <person name="Richards S."/>
            <person name="Song H."/>
            <person name="Zhang L."/>
            <person name="Sodergren E."/>
            <person name="Werner D."/>
            <person name="Stanke M."/>
            <person name="Morgenstern B."/>
            <person name="Solovyev V."/>
            <person name="Kosarev P."/>
            <person name="Brown G."/>
            <person name="Chen H.C."/>
            <person name="Ermolaeva O."/>
            <person name="Hlavina W."/>
            <person name="Kapustin Y."/>
            <person name="Kiryutin B."/>
            <person name="Kitts P."/>
            <person name="Maglott D."/>
            <person name="Pruitt K."/>
            <person name="Sapojnikov V."/>
            <person name="Souvorov A."/>
            <person name="Mackey A.J."/>
            <person name="Waterhouse R.M."/>
            <person name="Wyder S."/>
            <person name="Zdobnov E.M."/>
            <person name="Zdobnov E.M."/>
            <person name="Wyder S."/>
            <person name="Kriventseva E.V."/>
            <person name="Kadowaki T."/>
            <person name="Bork P."/>
            <person name="Aranda M."/>
            <person name="Bao R."/>
            <person name="Beermann A."/>
            <person name="Berns N."/>
            <person name="Bolognesi R."/>
            <person name="Bonneton F."/>
            <person name="Bopp D."/>
            <person name="Brown S.J."/>
            <person name="Bucher G."/>
            <person name="Butts T."/>
            <person name="Chaumot A."/>
            <person name="Denell R.E."/>
            <person name="Ferrier D.E."/>
            <person name="Friedrich M."/>
            <person name="Gordon C.M."/>
            <person name="Jindra M."/>
            <person name="Klingler M."/>
            <person name="Lan Q."/>
            <person name="Lattorff H.M."/>
            <person name="Laudet V."/>
            <person name="von Levetsow C."/>
            <person name="Liu Z."/>
            <person name="Lutz R."/>
            <person name="Lynch J.A."/>
            <person name="da Fonseca R.N."/>
            <person name="Posnien N."/>
            <person name="Reuter R."/>
            <person name="Roth S."/>
            <person name="Savard J."/>
            <person name="Schinko J.B."/>
            <person name="Schmitt C."/>
            <person name="Schoppmeier M."/>
            <person name="Schroder R."/>
            <person name="Shippy T.D."/>
            <person name="Simonnet F."/>
            <person name="Marques-Souza H."/>
            <person name="Tautz D."/>
            <person name="Tomoyasu Y."/>
            <person name="Trauner J."/>
            <person name="Van der Zee M."/>
            <person name="Vervoort M."/>
            <person name="Wittkopp N."/>
            <person name="Wimmer E.A."/>
            <person name="Yang X."/>
            <person name="Jones A.K."/>
            <person name="Sattelle D.B."/>
            <person name="Ebert P.R."/>
            <person name="Nelson D."/>
            <person name="Scott J.G."/>
            <person name="Beeman R.W."/>
            <person name="Muthukrishnan S."/>
            <person name="Kramer K.J."/>
            <person name="Arakane Y."/>
            <person name="Beeman R.W."/>
            <person name="Zhu Q."/>
            <person name="Hogenkamp D."/>
            <person name="Dixit R."/>
            <person name="Oppert B."/>
            <person name="Jiang H."/>
            <person name="Zou Z."/>
            <person name="Marshall J."/>
            <person name="Elpidina E."/>
            <person name="Vinokurov K."/>
            <person name="Oppert C."/>
            <person name="Zou Z."/>
            <person name="Evans J."/>
            <person name="Lu Z."/>
            <person name="Zhao P."/>
            <person name="Sumathipala N."/>
            <person name="Altincicek B."/>
            <person name="Vilcinskas A."/>
            <person name="Williams M."/>
            <person name="Hultmark D."/>
            <person name="Hetru C."/>
            <person name="Jiang H."/>
            <person name="Grimmelikhuijzen C.J."/>
            <person name="Hauser F."/>
            <person name="Cazzamali G."/>
            <person name="Williamson M."/>
            <person name="Park Y."/>
            <person name="Li B."/>
            <person name="Tanaka Y."/>
            <person name="Predel R."/>
            <person name="Neupert S."/>
            <person name="Schachtner J."/>
            <person name="Verleyen P."/>
            <person name="Raible F."/>
            <person name="Bork P."/>
            <person name="Friedrich M."/>
            <person name="Walden K.K."/>
            <person name="Robertson H.M."/>
            <person name="Angeli S."/>
            <person name="Foret S."/>
            <person name="Bucher G."/>
            <person name="Schuetz S."/>
            <person name="Maleszka R."/>
            <person name="Wimmer E.A."/>
            <person name="Beeman R.W."/>
            <person name="Lorenzen M."/>
            <person name="Tomoyasu Y."/>
            <person name="Miller S.C."/>
            <person name="Grossmann D."/>
            <person name="Bucher G."/>
        </authorList>
    </citation>
    <scope>NUCLEOTIDE SEQUENCE [LARGE SCALE GENOMIC DNA]</scope>
    <source>
        <strain evidence="9 10">Georgia GA2</strain>
    </source>
</reference>
<keyword evidence="3 8" id="KW-0812">Transmembrane</keyword>
<comment type="similarity">
    <text evidence="8">Belongs to the insect chemoreceptor superfamily. Gustatory receptor (GR) family.</text>
</comment>
<protein>
    <recommendedName>
        <fullName evidence="8">Gustatory receptor</fullName>
    </recommendedName>
</protein>
<evidence type="ECO:0000256" key="1">
    <source>
        <dbReference type="ARBA" id="ARBA00004651"/>
    </source>
</evidence>
<dbReference type="HOGENOM" id="CLU_060014_0_0_1"/>
<dbReference type="EMBL" id="KQ971344">
    <property type="protein sequence ID" value="EFA05775.1"/>
    <property type="molecule type" value="Genomic_DNA"/>
</dbReference>
<sequence>MSKIIAMFGQVLALGPKKPNKIYSTILVITLTVSTFFSNYFRLPYYQNFTPIKLNNNILIEVMMYFFAVVLIVDGTFCKMDQWVILWSVVERHGQKYVFRFLLAQVVFVVLDWVSILVWIDMEGVDFFSQYFTDEVLLYYQFYITCVVIILAKIIKEEYQQLEHKIKYYNLGKIQNRLVSLNDCVLNFNQIFGFSFVPLVMTCGLIVVELLDDVFKNSYGYTKGQYFGILIANLITIMQCLVPTFLAIAYCNQVGENARKLLLKACYLRRFLRDEKQRELDFFIKTSRNHFPQFTAAEFFQIDKSLVFKILGSVTTCLIVVVQFNAK</sequence>
<keyword evidence="5 8" id="KW-0472">Membrane</keyword>
<dbReference type="GO" id="GO:0050909">
    <property type="term" value="P:sensory perception of taste"/>
    <property type="evidence" value="ECO:0007669"/>
    <property type="project" value="InterPro"/>
</dbReference>
<dbReference type="Proteomes" id="UP000007266">
    <property type="component" value="Linkage group 6"/>
</dbReference>
<dbReference type="GO" id="GO:0043025">
    <property type="term" value="C:neuronal cell body"/>
    <property type="evidence" value="ECO:0000318"/>
    <property type="project" value="GO_Central"/>
</dbReference>
<dbReference type="GO" id="GO:0008049">
    <property type="term" value="P:male courtship behavior"/>
    <property type="evidence" value="ECO:0000318"/>
    <property type="project" value="GO_Central"/>
</dbReference>
<reference evidence="9 10" key="2">
    <citation type="journal article" date="2010" name="Nucleic Acids Res.">
        <title>BeetleBase in 2010: revisions to provide comprehensive genomic information for Tribolium castaneum.</title>
        <authorList>
            <person name="Kim H.S."/>
            <person name="Murphy T."/>
            <person name="Xia J."/>
            <person name="Caragea D."/>
            <person name="Park Y."/>
            <person name="Beeman R.W."/>
            <person name="Lorenzen M.D."/>
            <person name="Butcher S."/>
            <person name="Manak J.R."/>
            <person name="Brown S.J."/>
        </authorList>
    </citation>
    <scope>GENOME REANNOTATION</scope>
    <source>
        <strain evidence="9 10">Georgia GA2</strain>
    </source>
</reference>
<keyword evidence="10" id="KW-1185">Reference proteome</keyword>
<feature type="transmembrane region" description="Helical" evidence="8">
    <location>
        <begin position="58"/>
        <end position="77"/>
    </location>
</feature>
<evidence type="ECO:0000256" key="6">
    <source>
        <dbReference type="ARBA" id="ARBA00023170"/>
    </source>
</evidence>
<dbReference type="PANTHER" id="PTHR21143:SF104">
    <property type="entry name" value="GUSTATORY RECEPTOR 8A-RELATED"/>
    <property type="match status" value="1"/>
</dbReference>
<feature type="transmembrane region" description="Helical" evidence="8">
    <location>
        <begin position="306"/>
        <end position="326"/>
    </location>
</feature>
<feature type="transmembrane region" description="Helical" evidence="8">
    <location>
        <begin position="21"/>
        <end position="38"/>
    </location>
</feature>
<accession>D2A4L8</accession>
<feature type="transmembrane region" description="Helical" evidence="8">
    <location>
        <begin position="97"/>
        <end position="118"/>
    </location>
</feature>
<dbReference type="PhylomeDB" id="D2A4L8"/>
<dbReference type="Pfam" id="PF08395">
    <property type="entry name" value="7tm_7"/>
    <property type="match status" value="1"/>
</dbReference>
<comment type="function">
    <text evidence="8">Gustatory receptor which mediates acceptance or avoidance behavior, depending on its substrates.</text>
</comment>
<dbReference type="InParanoid" id="D2A4L8"/>